<feature type="chain" id="PRO_5017067758" description="Tetratricopeptide repeat protein" evidence="1">
    <location>
        <begin position="25"/>
        <end position="429"/>
    </location>
</feature>
<reference evidence="2 3" key="1">
    <citation type="submission" date="2018-08" db="EMBL/GenBank/DDBJ databases">
        <title>Acidipila sp. 4G-K13, an acidobacterium isolated from forest soil.</title>
        <authorList>
            <person name="Gao Z.-H."/>
            <person name="Qiu L.-H."/>
        </authorList>
    </citation>
    <scope>NUCLEOTIDE SEQUENCE [LARGE SCALE GENOMIC DNA]</scope>
    <source>
        <strain evidence="2 3">4G-K13</strain>
    </source>
</reference>
<proteinExistence type="predicted"/>
<organism evidence="2 3">
    <name type="scientific">Paracidobacterium acidisoli</name>
    <dbReference type="NCBI Taxonomy" id="2303751"/>
    <lineage>
        <taxon>Bacteria</taxon>
        <taxon>Pseudomonadati</taxon>
        <taxon>Acidobacteriota</taxon>
        <taxon>Terriglobia</taxon>
        <taxon>Terriglobales</taxon>
        <taxon>Acidobacteriaceae</taxon>
        <taxon>Paracidobacterium</taxon>
    </lineage>
</organism>
<name>A0A372IUC1_9BACT</name>
<comment type="caution">
    <text evidence="2">The sequence shown here is derived from an EMBL/GenBank/DDBJ whole genome shotgun (WGS) entry which is preliminary data.</text>
</comment>
<protein>
    <recommendedName>
        <fullName evidence="4">Tetratricopeptide repeat protein</fullName>
    </recommendedName>
</protein>
<feature type="signal peptide" evidence="1">
    <location>
        <begin position="1"/>
        <end position="24"/>
    </location>
</feature>
<dbReference type="EMBL" id="QVQT01000001">
    <property type="protein sequence ID" value="RFU18411.1"/>
    <property type="molecule type" value="Genomic_DNA"/>
</dbReference>
<dbReference type="AlphaFoldDB" id="A0A372IUC1"/>
<dbReference type="InterPro" id="IPR011990">
    <property type="entry name" value="TPR-like_helical_dom_sf"/>
</dbReference>
<dbReference type="SUPFAM" id="SSF48452">
    <property type="entry name" value="TPR-like"/>
    <property type="match status" value="1"/>
</dbReference>
<keyword evidence="1" id="KW-0732">Signal</keyword>
<sequence length="429" mass="46273">MKKVVFASLLAVASSSLCCLPVLAQGQSQGAQPNQITIKDPAEYNAYSAAISQSDPTQKAAAIEQFLTQYPNSVVKTEMLEQLVAAYQGANNAPKVLDAAQRLLQVDPNDLRALIAVVYLEHAQAKGNQQLLDDASAKAQQGLNVQKPASMTDADFQKIMDLAKPTFYNAVGSDDAAKKDYKGAIAAYTSELKSYKDPAQTTSGTGLLDTYYLGNAYLQQDPKDLVNGIWFLTRAAQYAPAPFKDNIEKAAEYWYNKYHGAMDGFPAIQQLAHDNLFPPDSYKPVPAPPPPSPQDLAHNAVTSTPDLNTLALADKEFILSNGTPDDAQKVWAVLQGKTAEVPGVVVSATADSVQIAVSQDAQQSQKADFTVNMKTPLKEVPAQGAKVTYIATFDSYTQNPPMIILKDGALKPEKKAPVHHTAARRRSGM</sequence>
<evidence type="ECO:0000313" key="2">
    <source>
        <dbReference type="EMBL" id="RFU18411.1"/>
    </source>
</evidence>
<keyword evidence="3" id="KW-1185">Reference proteome</keyword>
<dbReference type="OrthoDB" id="105847at2"/>
<evidence type="ECO:0008006" key="4">
    <source>
        <dbReference type="Google" id="ProtNLM"/>
    </source>
</evidence>
<evidence type="ECO:0000313" key="3">
    <source>
        <dbReference type="Proteomes" id="UP000264702"/>
    </source>
</evidence>
<dbReference type="RefSeq" id="WP_117297705.1">
    <property type="nucleotide sequence ID" value="NZ_QVQT02000001.1"/>
</dbReference>
<dbReference type="Proteomes" id="UP000264702">
    <property type="component" value="Unassembled WGS sequence"/>
</dbReference>
<evidence type="ECO:0000256" key="1">
    <source>
        <dbReference type="SAM" id="SignalP"/>
    </source>
</evidence>
<accession>A0A372IUC1</accession>
<gene>
    <name evidence="2" type="ORF">D0Y96_02270</name>
</gene>
<dbReference type="Gene3D" id="1.25.40.10">
    <property type="entry name" value="Tetratricopeptide repeat domain"/>
    <property type="match status" value="1"/>
</dbReference>